<dbReference type="InterPro" id="IPR046341">
    <property type="entry name" value="SET_dom_sf"/>
</dbReference>
<feature type="domain" description="CXC" evidence="9">
    <location>
        <begin position="1151"/>
        <end position="1253"/>
    </location>
</feature>
<dbReference type="PROSITE" id="PS50280">
    <property type="entry name" value="SET"/>
    <property type="match status" value="1"/>
</dbReference>
<dbReference type="Gene3D" id="2.170.270.10">
    <property type="entry name" value="SET domain"/>
    <property type="match status" value="1"/>
</dbReference>
<comment type="catalytic activity">
    <reaction evidence="6">
        <text>L-lysyl(27)-[histone H3] + 3 S-adenosyl-L-methionine = N(6),N(6),N(6)-trimethyl-L-lysyl(27)-[histone H3] + 3 S-adenosyl-L-homocysteine + 3 H(+)</text>
        <dbReference type="Rhea" id="RHEA:60292"/>
        <dbReference type="Rhea" id="RHEA-COMP:15535"/>
        <dbReference type="Rhea" id="RHEA-COMP:15548"/>
        <dbReference type="ChEBI" id="CHEBI:15378"/>
        <dbReference type="ChEBI" id="CHEBI:29969"/>
        <dbReference type="ChEBI" id="CHEBI:57856"/>
        <dbReference type="ChEBI" id="CHEBI:59789"/>
        <dbReference type="ChEBI" id="CHEBI:61961"/>
        <dbReference type="EC" id="2.1.1.356"/>
    </reaction>
</comment>
<keyword evidence="3" id="KW-0949">S-adenosyl-L-methionine</keyword>
<reference evidence="10 11" key="1">
    <citation type="journal article" date="2021" name="Genome Biol.">
        <title>AFLAP: assembly-free linkage analysis pipeline using k-mers from genome sequencing data.</title>
        <authorList>
            <person name="Fletcher K."/>
            <person name="Zhang L."/>
            <person name="Gil J."/>
            <person name="Han R."/>
            <person name="Cavanaugh K."/>
            <person name="Michelmore R."/>
        </authorList>
    </citation>
    <scope>NUCLEOTIDE SEQUENCE [LARGE SCALE GENOMIC DNA]</scope>
    <source>
        <strain evidence="10 11">SF5</strain>
    </source>
</reference>
<dbReference type="PANTHER" id="PTHR45747:SF4">
    <property type="entry name" value="HISTONE-LYSINE N-METHYLTRANSFERASE E(Z)"/>
    <property type="match status" value="1"/>
</dbReference>
<evidence type="ECO:0000259" key="9">
    <source>
        <dbReference type="PROSITE" id="PS51633"/>
    </source>
</evidence>
<feature type="region of interest" description="Disordered" evidence="7">
    <location>
        <begin position="160"/>
        <end position="183"/>
    </location>
</feature>
<evidence type="ECO:0000313" key="11">
    <source>
        <dbReference type="Proteomes" id="UP000294530"/>
    </source>
</evidence>
<dbReference type="CDD" id="cd10519">
    <property type="entry name" value="SET_EZH"/>
    <property type="match status" value="1"/>
</dbReference>
<feature type="compositionally biased region" description="Basic and acidic residues" evidence="7">
    <location>
        <begin position="207"/>
        <end position="216"/>
    </location>
</feature>
<feature type="compositionally biased region" description="Polar residues" evidence="7">
    <location>
        <begin position="393"/>
        <end position="406"/>
    </location>
</feature>
<organism evidence="10 11">
    <name type="scientific">Bremia lactucae</name>
    <name type="common">Lettuce downy mildew</name>
    <dbReference type="NCBI Taxonomy" id="4779"/>
    <lineage>
        <taxon>Eukaryota</taxon>
        <taxon>Sar</taxon>
        <taxon>Stramenopiles</taxon>
        <taxon>Oomycota</taxon>
        <taxon>Peronosporomycetes</taxon>
        <taxon>Peronosporales</taxon>
        <taxon>Peronosporaceae</taxon>
        <taxon>Bremia</taxon>
    </lineage>
</organism>
<dbReference type="KEGG" id="blac:94346872"/>
<gene>
    <name evidence="10" type="ORF">CCR75_003104</name>
</gene>
<dbReference type="InterPro" id="IPR041355">
    <property type="entry name" value="Pre-SET_CXC"/>
</dbReference>
<dbReference type="PANTHER" id="PTHR45747">
    <property type="entry name" value="HISTONE-LYSINE N-METHYLTRANSFERASE E(Z)"/>
    <property type="match status" value="1"/>
</dbReference>
<dbReference type="GO" id="GO:0031507">
    <property type="term" value="P:heterochromatin formation"/>
    <property type="evidence" value="ECO:0007669"/>
    <property type="project" value="TreeGrafter"/>
</dbReference>
<keyword evidence="4" id="KW-0805">Transcription regulation</keyword>
<evidence type="ECO:0000256" key="6">
    <source>
        <dbReference type="ARBA" id="ARBA00048568"/>
    </source>
</evidence>
<dbReference type="RefSeq" id="XP_067816330.1">
    <property type="nucleotide sequence ID" value="XM_067961201.1"/>
</dbReference>
<protein>
    <submittedName>
        <fullName evidence="10">Uncharacterized protein</fullName>
    </submittedName>
</protein>
<feature type="region of interest" description="Disordered" evidence="7">
    <location>
        <begin position="196"/>
        <end position="232"/>
    </location>
</feature>
<evidence type="ECO:0000256" key="4">
    <source>
        <dbReference type="ARBA" id="ARBA00023015"/>
    </source>
</evidence>
<keyword evidence="5" id="KW-0804">Transcription</keyword>
<keyword evidence="1" id="KW-0489">Methyltransferase</keyword>
<dbReference type="GO" id="GO:0005634">
    <property type="term" value="C:nucleus"/>
    <property type="evidence" value="ECO:0007669"/>
    <property type="project" value="TreeGrafter"/>
</dbReference>
<dbReference type="EMBL" id="SHOA02000014">
    <property type="protein sequence ID" value="TDH66831.1"/>
    <property type="molecule type" value="Genomic_DNA"/>
</dbReference>
<dbReference type="Proteomes" id="UP000294530">
    <property type="component" value="Unassembled WGS sequence"/>
</dbReference>
<sequence length="1406" mass="156535">MEAEVVVLDDSSEASSDAEMPTVSASSLLHGKCVQSTGYANAVQAALAMAAALDTNEPSSRLSSLKKKGRANFAPPLSSTKLRKQPLQQRTGDSLLRTANNRETGSFEKASRSHKKRERLGIAASSGNISCTMSSNHASDSNFRCCSGLFYHHRPGVNRAEINNQSQPSNSVPIDKPTEGKRLRLNTREICRKQVNLRRRPLGKGLPSDKNKKPAEVVDLLSSSSSSSPEQRIIRSMSLSSLSSSDTESFTLARDDICKKRVEANTRVHKGTVVQLRRECNGIRVGSKVRIHQLMGEKSSTKNKTVSSDQSPEPQSKVLTATRSFSNSELSSPSVVSSDKSLLVNDMFPMKTLTTPREPFSTIRLARKDYTSVKEQSRCRKSVSADTDAPRGNVTTVSPSSETAASEISLHFQEPSPRLRKKRRVFSGFNPEHIALDDLQAQERELAWIQSQRKQIQQSSRIRDSVTQRQKPDSEVASISQYINGKSTIKWKAMACCDDQQSQSKSKGKAISNANPASLLDDFNVILHPTSYRGLYFEKSPINILSLCGQTCNPPFKWDNDHPLVFYDETGTIASQCAILESFGKPIQCVPSIFPIEVKPHREITSSLRSLLKTHLPTIRSCHQRKLKAILTEARAKVAGYQVALKKHEHSQPISRLFPRLSAEKVALRRYKSVQSLNCHTTKKVTFHIDHCEGHVREVNVLSLVQVINFRKTGCLRKSTTSIGLRANYRVDDNPIMRYAGCERSTEAVNGDRGSELAKKLGLRIGSIADEEITEFVLRLVIRCLGDSEQVFNALKSELNFSQAYTAYSELKKLYESRQQAKVRLDWVTTLCHDGLNAQNSNISGFVKLLDKSNLLKGNCTLSWRLLSPTWSLKSSIIDSLEGDTAVSSTSLGLRSTELYNELVDVFSSSFCRVCYLYNCHEHGGDHPLPARRVDPNYPQLELMARHATTIRSSLEVALSTDDVICLDSNLPGKRRCFDGAVDNSSQKSAEIQGEVIFGLPENDEDPNQYSLQYQRRLKCKAMVDPSEYVESSHVSLVAARMHIFLSLNSACGTMCWKNENIQPMTALLTSLSAAEIGLIRKLRGTMGDNTCLLSAIVGSISCITVRELIKKQSKDMLVVEGDNFRRKGCRARNWKQGRRAGGSNHELFQRTRMHRLQDRGTENHEYQPCMHEGMCDSTGCSCMKRDHMCEKACACSRDCPNRFEGCWCTPGNCHTSKCPCFAALRECDPDVCIVCGASDVAAFQSTDSIVHGKLKKMTCNNVNVLLRKHKRLSLSFSSIHGYGMFARESILATEFVYEYTGAMLSQDEAERRGLIYDKLEMSYLFDLNEDAVLDAIRCGNKSKFINHESDSPNCTAKVLSVCGAHHITIWALRDIAVGEELRFDYGYKRSVGPDWSQLQAASKVA</sequence>
<feature type="compositionally biased region" description="Polar residues" evidence="7">
    <location>
        <begin position="161"/>
        <end position="172"/>
    </location>
</feature>
<name>A0A976FHU6_BRELC</name>
<evidence type="ECO:0000259" key="8">
    <source>
        <dbReference type="PROSITE" id="PS50280"/>
    </source>
</evidence>
<feature type="domain" description="SET" evidence="8">
    <location>
        <begin position="1271"/>
        <end position="1387"/>
    </location>
</feature>
<evidence type="ECO:0000256" key="3">
    <source>
        <dbReference type="ARBA" id="ARBA00022691"/>
    </source>
</evidence>
<dbReference type="GO" id="GO:0032259">
    <property type="term" value="P:methylation"/>
    <property type="evidence" value="ECO:0007669"/>
    <property type="project" value="UniProtKB-KW"/>
</dbReference>
<dbReference type="InterPro" id="IPR045318">
    <property type="entry name" value="EZH1/2-like"/>
</dbReference>
<feature type="region of interest" description="Disordered" evidence="7">
    <location>
        <begin position="60"/>
        <end position="121"/>
    </location>
</feature>
<evidence type="ECO:0000313" key="10">
    <source>
        <dbReference type="EMBL" id="TDH66831.1"/>
    </source>
</evidence>
<keyword evidence="2" id="KW-0808">Transferase</keyword>
<dbReference type="OrthoDB" id="6141102at2759"/>
<feature type="compositionally biased region" description="Polar residues" evidence="7">
    <location>
        <begin position="302"/>
        <end position="323"/>
    </location>
</feature>
<feature type="region of interest" description="Disordered" evidence="7">
    <location>
        <begin position="294"/>
        <end position="331"/>
    </location>
</feature>
<dbReference type="GeneID" id="94346872"/>
<feature type="compositionally biased region" description="Polar residues" evidence="7">
    <location>
        <begin position="86"/>
        <end position="104"/>
    </location>
</feature>
<dbReference type="SMART" id="SM01114">
    <property type="entry name" value="CXC"/>
    <property type="match status" value="1"/>
</dbReference>
<dbReference type="SUPFAM" id="SSF82199">
    <property type="entry name" value="SET domain"/>
    <property type="match status" value="1"/>
</dbReference>
<evidence type="ECO:0000256" key="5">
    <source>
        <dbReference type="ARBA" id="ARBA00023163"/>
    </source>
</evidence>
<dbReference type="InterPro" id="IPR001214">
    <property type="entry name" value="SET_dom"/>
</dbReference>
<dbReference type="GO" id="GO:0140951">
    <property type="term" value="F:histone H3K27 trimethyltransferase activity"/>
    <property type="evidence" value="ECO:0007669"/>
    <property type="project" value="UniProtKB-EC"/>
</dbReference>
<feature type="region of interest" description="Disordered" evidence="7">
    <location>
        <begin position="381"/>
        <end position="408"/>
    </location>
</feature>
<keyword evidence="11" id="KW-1185">Reference proteome</keyword>
<dbReference type="Pfam" id="PF00856">
    <property type="entry name" value="SET"/>
    <property type="match status" value="1"/>
</dbReference>
<dbReference type="PROSITE" id="PS51633">
    <property type="entry name" value="CXC"/>
    <property type="match status" value="1"/>
</dbReference>
<evidence type="ECO:0000256" key="7">
    <source>
        <dbReference type="SAM" id="MobiDB-lite"/>
    </source>
</evidence>
<evidence type="ECO:0000256" key="1">
    <source>
        <dbReference type="ARBA" id="ARBA00022603"/>
    </source>
</evidence>
<dbReference type="Pfam" id="PF18264">
    <property type="entry name" value="preSET_CXC"/>
    <property type="match status" value="1"/>
</dbReference>
<comment type="caution">
    <text evidence="10">The sequence shown here is derived from an EMBL/GenBank/DDBJ whole genome shotgun (WGS) entry which is preliminary data.</text>
</comment>
<dbReference type="GO" id="GO:0003682">
    <property type="term" value="F:chromatin binding"/>
    <property type="evidence" value="ECO:0007669"/>
    <property type="project" value="TreeGrafter"/>
</dbReference>
<accession>A0A976FHU6</accession>
<dbReference type="SMART" id="SM00317">
    <property type="entry name" value="SET"/>
    <property type="match status" value="1"/>
</dbReference>
<dbReference type="InterPro" id="IPR026489">
    <property type="entry name" value="CXC_dom"/>
</dbReference>
<dbReference type="InterPro" id="IPR033467">
    <property type="entry name" value="Tesmin/TSO1-like_CXC"/>
</dbReference>
<proteinExistence type="predicted"/>
<evidence type="ECO:0000256" key="2">
    <source>
        <dbReference type="ARBA" id="ARBA00022679"/>
    </source>
</evidence>